<evidence type="ECO:0000313" key="3">
    <source>
        <dbReference type="Proteomes" id="UP001381693"/>
    </source>
</evidence>
<dbReference type="AlphaFoldDB" id="A0AAN8W9I1"/>
<sequence>FRPYGSGRLPLAPGHPRARTAARARQLPTNIRKYMKAFKQKWRDTSHVPLLCE</sequence>
<reference evidence="2 3" key="1">
    <citation type="submission" date="2023-11" db="EMBL/GenBank/DDBJ databases">
        <title>Halocaridina rubra genome assembly.</title>
        <authorList>
            <person name="Smith C."/>
        </authorList>
    </citation>
    <scope>NUCLEOTIDE SEQUENCE [LARGE SCALE GENOMIC DNA]</scope>
    <source>
        <strain evidence="2">EP-1</strain>
        <tissue evidence="2">Whole</tissue>
    </source>
</reference>
<comment type="caution">
    <text evidence="2">The sequence shown here is derived from an EMBL/GenBank/DDBJ whole genome shotgun (WGS) entry which is preliminary data.</text>
</comment>
<evidence type="ECO:0000313" key="2">
    <source>
        <dbReference type="EMBL" id="KAK7015893.1"/>
    </source>
</evidence>
<gene>
    <name evidence="2" type="ORF">SK128_024767</name>
</gene>
<feature type="non-terminal residue" evidence="2">
    <location>
        <position position="53"/>
    </location>
</feature>
<name>A0AAN8W9I1_HALRR</name>
<evidence type="ECO:0000256" key="1">
    <source>
        <dbReference type="SAM" id="MobiDB-lite"/>
    </source>
</evidence>
<feature type="non-terminal residue" evidence="2">
    <location>
        <position position="1"/>
    </location>
</feature>
<dbReference type="Proteomes" id="UP001381693">
    <property type="component" value="Unassembled WGS sequence"/>
</dbReference>
<organism evidence="2 3">
    <name type="scientific">Halocaridina rubra</name>
    <name type="common">Hawaiian red shrimp</name>
    <dbReference type="NCBI Taxonomy" id="373956"/>
    <lineage>
        <taxon>Eukaryota</taxon>
        <taxon>Metazoa</taxon>
        <taxon>Ecdysozoa</taxon>
        <taxon>Arthropoda</taxon>
        <taxon>Crustacea</taxon>
        <taxon>Multicrustacea</taxon>
        <taxon>Malacostraca</taxon>
        <taxon>Eumalacostraca</taxon>
        <taxon>Eucarida</taxon>
        <taxon>Decapoda</taxon>
        <taxon>Pleocyemata</taxon>
        <taxon>Caridea</taxon>
        <taxon>Atyoidea</taxon>
        <taxon>Atyidae</taxon>
        <taxon>Halocaridina</taxon>
    </lineage>
</organism>
<dbReference type="EMBL" id="JAXCGZ010023179">
    <property type="protein sequence ID" value="KAK7015893.1"/>
    <property type="molecule type" value="Genomic_DNA"/>
</dbReference>
<accession>A0AAN8W9I1</accession>
<keyword evidence="3" id="KW-1185">Reference proteome</keyword>
<protein>
    <submittedName>
        <fullName evidence="2">Uncharacterized protein</fullName>
    </submittedName>
</protein>
<feature type="region of interest" description="Disordered" evidence="1">
    <location>
        <begin position="1"/>
        <end position="23"/>
    </location>
</feature>
<proteinExistence type="predicted"/>